<comment type="caution">
    <text evidence="3">The sequence shown here is derived from an EMBL/GenBank/DDBJ whole genome shotgun (WGS) entry which is preliminary data.</text>
</comment>
<evidence type="ECO:0000313" key="4">
    <source>
        <dbReference type="Proteomes" id="UP000601789"/>
    </source>
</evidence>
<evidence type="ECO:0000256" key="2">
    <source>
        <dbReference type="SAM" id="SignalP"/>
    </source>
</evidence>
<sequence length="328" mass="34921">MFKSALFATVAVGLLSVSGALAKELKLADFQPPTHFALEKVYKPLGEAIAQATNGEVTVKTYMGGELGPGPAEQYNRAVDGVADIVFSLPGYTASTFPLTLLGELPGVIDAETGTEKIISAQDLLDQEYRRVKLLALWNNQPNILFSANKPIRTLEDLKGMKIRVPSRNAGLVVEAWGGVPVSMPAPDVYNSMQTGVIDGAMIDATTLTAFRLAEVTKSITVGMDTAISQFFLVMNSDSFNELSEEHQKAVIEAGKDAARNGHRAWAEVAVSALDAFAKTEGKEVITLSDEEIAKFNAASAPVVEEVVAEVEASGAGARAYVEALKND</sequence>
<proteinExistence type="predicted"/>
<feature type="chain" id="PRO_5045794156" evidence="2">
    <location>
        <begin position="23"/>
        <end position="328"/>
    </location>
</feature>
<dbReference type="NCBIfam" id="NF037995">
    <property type="entry name" value="TRAP_S1"/>
    <property type="match status" value="1"/>
</dbReference>
<dbReference type="Gene3D" id="3.40.190.170">
    <property type="entry name" value="Bacterial extracellular solute-binding protein, family 7"/>
    <property type="match status" value="1"/>
</dbReference>
<dbReference type="RefSeq" id="WP_198478226.1">
    <property type="nucleotide sequence ID" value="NZ_JADGMQ010000021.1"/>
</dbReference>
<name>A0ABS0SJ04_9HYPH</name>
<organism evidence="3 4">
    <name type="scientific">Aquamicrobium zhengzhouense</name>
    <dbReference type="NCBI Taxonomy" id="2781738"/>
    <lineage>
        <taxon>Bacteria</taxon>
        <taxon>Pseudomonadati</taxon>
        <taxon>Pseudomonadota</taxon>
        <taxon>Alphaproteobacteria</taxon>
        <taxon>Hyphomicrobiales</taxon>
        <taxon>Phyllobacteriaceae</taxon>
        <taxon>Aquamicrobium</taxon>
    </lineage>
</organism>
<evidence type="ECO:0000256" key="1">
    <source>
        <dbReference type="ARBA" id="ARBA00022729"/>
    </source>
</evidence>
<keyword evidence="1 2" id="KW-0732">Signal</keyword>
<accession>A0ABS0SJ04</accession>
<evidence type="ECO:0000313" key="3">
    <source>
        <dbReference type="EMBL" id="MBI1622690.1"/>
    </source>
</evidence>
<dbReference type="InterPro" id="IPR038404">
    <property type="entry name" value="TRAP_DctP_sf"/>
</dbReference>
<dbReference type="CDD" id="cd13665">
    <property type="entry name" value="PBP2_TRAP_Dctp3_4"/>
    <property type="match status" value="1"/>
</dbReference>
<dbReference type="Pfam" id="PF03480">
    <property type="entry name" value="DctP"/>
    <property type="match status" value="1"/>
</dbReference>
<reference evidence="3 4" key="1">
    <citation type="submission" date="2020-10" db="EMBL/GenBank/DDBJ databases">
        <title>Aquamicrobium zhengzhouensis sp. nov., a exopolysaccharide producing bacterium isolated from farmland soil.</title>
        <authorList>
            <person name="Wang X."/>
        </authorList>
    </citation>
    <scope>NUCLEOTIDE SEQUENCE [LARGE SCALE GENOMIC DNA]</scope>
    <source>
        <strain evidence="4">cd-1</strain>
    </source>
</reference>
<keyword evidence="4" id="KW-1185">Reference proteome</keyword>
<feature type="signal peptide" evidence="2">
    <location>
        <begin position="1"/>
        <end position="22"/>
    </location>
</feature>
<gene>
    <name evidence="3" type="ORF">IOD40_18705</name>
</gene>
<protein>
    <submittedName>
        <fullName evidence="3">TRAP transporter substrate-binding protein</fullName>
    </submittedName>
</protein>
<dbReference type="PANTHER" id="PTHR33376:SF15">
    <property type="entry name" value="BLL6794 PROTEIN"/>
    <property type="match status" value="1"/>
</dbReference>
<dbReference type="SUPFAM" id="SSF53850">
    <property type="entry name" value="Periplasmic binding protein-like II"/>
    <property type="match status" value="1"/>
</dbReference>
<dbReference type="Proteomes" id="UP000601789">
    <property type="component" value="Unassembled WGS sequence"/>
</dbReference>
<dbReference type="EMBL" id="JADGMQ010000021">
    <property type="protein sequence ID" value="MBI1622690.1"/>
    <property type="molecule type" value="Genomic_DNA"/>
</dbReference>
<dbReference type="PANTHER" id="PTHR33376">
    <property type="match status" value="1"/>
</dbReference>
<dbReference type="InterPro" id="IPR018389">
    <property type="entry name" value="DctP_fam"/>
</dbReference>